<evidence type="ECO:0000256" key="6">
    <source>
        <dbReference type="ARBA" id="ARBA00023098"/>
    </source>
</evidence>
<keyword evidence="8 10" id="KW-0594">Phospholipid biosynthesis</keyword>
<evidence type="ECO:0000256" key="1">
    <source>
        <dbReference type="ARBA" id="ARBA00022475"/>
    </source>
</evidence>
<feature type="transmembrane region" description="Helical" evidence="10">
    <location>
        <begin position="130"/>
        <end position="150"/>
    </location>
</feature>
<protein>
    <recommendedName>
        <fullName evidence="10">Glycerol-3-phosphate acyltransferase</fullName>
    </recommendedName>
    <alternativeName>
        <fullName evidence="10">Acyl-PO4 G3P acyltransferase</fullName>
    </alternativeName>
    <alternativeName>
        <fullName evidence="10">Acyl-phosphate--glycerol-3-phosphate acyltransferase</fullName>
    </alternativeName>
    <alternativeName>
        <fullName evidence="10">G3P acyltransferase</fullName>
        <shortName evidence="10">GPAT</shortName>
        <ecNumber evidence="10">2.3.1.275</ecNumber>
    </alternativeName>
    <alternativeName>
        <fullName evidence="10">Lysophosphatidic acid synthase</fullName>
        <shortName evidence="10">LPA synthase</shortName>
    </alternativeName>
</protein>
<proteinExistence type="inferred from homology"/>
<keyword evidence="5 10" id="KW-1133">Transmembrane helix</keyword>
<comment type="subunit">
    <text evidence="10">Probably interacts with PlsX.</text>
</comment>
<dbReference type="OrthoDB" id="9777124at2"/>
<evidence type="ECO:0000313" key="11">
    <source>
        <dbReference type="EMBL" id="MXN99312.1"/>
    </source>
</evidence>
<keyword evidence="2 10" id="KW-0444">Lipid biosynthesis</keyword>
<evidence type="ECO:0000256" key="7">
    <source>
        <dbReference type="ARBA" id="ARBA00023136"/>
    </source>
</evidence>
<keyword evidence="1 10" id="KW-1003">Cell membrane</keyword>
<evidence type="ECO:0000256" key="8">
    <source>
        <dbReference type="ARBA" id="ARBA00023209"/>
    </source>
</evidence>
<keyword evidence="4 10" id="KW-0812">Transmembrane</keyword>
<reference evidence="11 12" key="1">
    <citation type="submission" date="2019-12" db="EMBL/GenBank/DDBJ databases">
        <title>Shinella granuli gen. nov., sp. nov., and proposal of the reclassification of Zoogloea ramigera ATCC 19623 as Shinella zoogloeoides sp. nov.</title>
        <authorList>
            <person name="Gao J."/>
        </authorList>
    </citation>
    <scope>NUCLEOTIDE SEQUENCE [LARGE SCALE GENOMIC DNA]</scope>
    <source>
        <strain evidence="11 12">DSM 287</strain>
    </source>
</reference>
<dbReference type="GO" id="GO:0005886">
    <property type="term" value="C:plasma membrane"/>
    <property type="evidence" value="ECO:0007669"/>
    <property type="project" value="UniProtKB-SubCell"/>
</dbReference>
<dbReference type="InterPro" id="IPR003811">
    <property type="entry name" value="G3P_acylTferase_PlsY"/>
</dbReference>
<evidence type="ECO:0000256" key="5">
    <source>
        <dbReference type="ARBA" id="ARBA00022989"/>
    </source>
</evidence>
<dbReference type="Pfam" id="PF02660">
    <property type="entry name" value="G3P_acyltransf"/>
    <property type="match status" value="1"/>
</dbReference>
<keyword evidence="6 10" id="KW-0443">Lipid metabolism</keyword>
<feature type="transmembrane region" description="Helical" evidence="10">
    <location>
        <begin position="157"/>
        <end position="181"/>
    </location>
</feature>
<comment type="similarity">
    <text evidence="10">Belongs to the PlsY family.</text>
</comment>
<comment type="pathway">
    <text evidence="10">Lipid metabolism; phospholipid metabolism.</text>
</comment>
<keyword evidence="3 10" id="KW-0808">Transferase</keyword>
<dbReference type="SMART" id="SM01207">
    <property type="entry name" value="G3P_acyltransf"/>
    <property type="match status" value="1"/>
</dbReference>
<dbReference type="GO" id="GO:0043772">
    <property type="term" value="F:acyl-phosphate glycerol-3-phosphate acyltransferase activity"/>
    <property type="evidence" value="ECO:0007669"/>
    <property type="project" value="UniProtKB-UniRule"/>
</dbReference>
<accession>A0A6N8T7P6</accession>
<evidence type="ECO:0000256" key="10">
    <source>
        <dbReference type="HAMAP-Rule" id="MF_01043"/>
    </source>
</evidence>
<evidence type="ECO:0000256" key="3">
    <source>
        <dbReference type="ARBA" id="ARBA00022679"/>
    </source>
</evidence>
<feature type="transmembrane region" description="Helical" evidence="10">
    <location>
        <begin position="187"/>
        <end position="205"/>
    </location>
</feature>
<sequence>MTEDRGTSPSFLTSHHVPVVILGLDPRIYSGECECINGGTDVSDIFTWQLGGLPTLAALAFGYLLGSIPFGLILTRMAGLGDVRQIGSGNIGATNVLRTGNKKLAAATLLLDALKGTAAAAIASRWGLDAGIAAGLAAFLGHLFPVWLGFKGGKGVATYVGVLLGLVPVMVAVFAVVWIGLAYLTRYSSLSALVATAVSPVVLWFTENEKVALLFAILTVITWWKHRANIGRLLGGTESRIGSKG</sequence>
<dbReference type="AlphaFoldDB" id="A0A6N8T7P6"/>
<name>A0A6N8T7P6_SHIZO</name>
<dbReference type="HAMAP" id="MF_01043">
    <property type="entry name" value="PlsY"/>
    <property type="match status" value="1"/>
</dbReference>
<keyword evidence="11" id="KW-0012">Acyltransferase</keyword>
<evidence type="ECO:0000313" key="12">
    <source>
        <dbReference type="Proteomes" id="UP000440304"/>
    </source>
</evidence>
<evidence type="ECO:0000256" key="2">
    <source>
        <dbReference type="ARBA" id="ARBA00022516"/>
    </source>
</evidence>
<feature type="transmembrane region" description="Helical" evidence="10">
    <location>
        <begin position="56"/>
        <end position="75"/>
    </location>
</feature>
<comment type="function">
    <text evidence="10">Catalyzes the transfer of an acyl group from acyl-phosphate (acyl-PO(4)) to glycerol-3-phosphate (G3P) to form lysophosphatidic acid (LPA). This enzyme utilizes acyl-phosphate as fatty acyl donor, but not acyl-CoA or acyl-ACP.</text>
</comment>
<dbReference type="NCBIfam" id="TIGR00023">
    <property type="entry name" value="glycerol-3-phosphate 1-O-acyltransferase PlsY"/>
    <property type="match status" value="1"/>
</dbReference>
<keyword evidence="9 10" id="KW-1208">Phospholipid metabolism</keyword>
<comment type="subcellular location">
    <subcellularLocation>
        <location evidence="10">Cell membrane</location>
        <topology evidence="10">Multi-pass membrane protein</topology>
    </subcellularLocation>
</comment>
<dbReference type="GO" id="GO:0008654">
    <property type="term" value="P:phospholipid biosynthetic process"/>
    <property type="evidence" value="ECO:0007669"/>
    <property type="project" value="UniProtKB-UniRule"/>
</dbReference>
<dbReference type="EC" id="2.3.1.275" evidence="10"/>
<dbReference type="PANTHER" id="PTHR30309">
    <property type="entry name" value="INNER MEMBRANE PROTEIN YGIH"/>
    <property type="match status" value="1"/>
</dbReference>
<dbReference type="UniPathway" id="UPA00085"/>
<dbReference type="EMBL" id="WUML01000002">
    <property type="protein sequence ID" value="MXN99312.1"/>
    <property type="molecule type" value="Genomic_DNA"/>
</dbReference>
<keyword evidence="7 10" id="KW-0472">Membrane</keyword>
<evidence type="ECO:0000256" key="4">
    <source>
        <dbReference type="ARBA" id="ARBA00022692"/>
    </source>
</evidence>
<comment type="catalytic activity">
    <reaction evidence="10">
        <text>an acyl phosphate + sn-glycerol 3-phosphate = a 1-acyl-sn-glycero-3-phosphate + phosphate</text>
        <dbReference type="Rhea" id="RHEA:34075"/>
        <dbReference type="ChEBI" id="CHEBI:43474"/>
        <dbReference type="ChEBI" id="CHEBI:57597"/>
        <dbReference type="ChEBI" id="CHEBI:57970"/>
        <dbReference type="ChEBI" id="CHEBI:59918"/>
        <dbReference type="EC" id="2.3.1.275"/>
    </reaction>
</comment>
<dbReference type="Proteomes" id="UP000440304">
    <property type="component" value="Unassembled WGS sequence"/>
</dbReference>
<organism evidence="11 12">
    <name type="scientific">Shinella zoogloeoides</name>
    <name type="common">Crabtreella saccharophila</name>
    <dbReference type="NCBI Taxonomy" id="352475"/>
    <lineage>
        <taxon>Bacteria</taxon>
        <taxon>Pseudomonadati</taxon>
        <taxon>Pseudomonadota</taxon>
        <taxon>Alphaproteobacteria</taxon>
        <taxon>Hyphomicrobiales</taxon>
        <taxon>Rhizobiaceae</taxon>
        <taxon>Shinella</taxon>
    </lineage>
</organism>
<gene>
    <name evidence="10 11" type="primary">plsY</name>
    <name evidence="11" type="ORF">GR156_03290</name>
</gene>
<dbReference type="PANTHER" id="PTHR30309:SF0">
    <property type="entry name" value="GLYCEROL-3-PHOSPHATE ACYLTRANSFERASE-RELATED"/>
    <property type="match status" value="1"/>
</dbReference>
<comment type="caution">
    <text evidence="11">The sequence shown here is derived from an EMBL/GenBank/DDBJ whole genome shotgun (WGS) entry which is preliminary data.</text>
</comment>
<evidence type="ECO:0000256" key="9">
    <source>
        <dbReference type="ARBA" id="ARBA00023264"/>
    </source>
</evidence>